<accession>A0A0M6W869</accession>
<dbReference type="GO" id="GO:0009246">
    <property type="term" value="P:enterobacterial common antigen biosynthetic process"/>
    <property type="evidence" value="ECO:0007669"/>
    <property type="project" value="TreeGrafter"/>
</dbReference>
<feature type="transmembrane region" description="Helical" evidence="7">
    <location>
        <begin position="124"/>
        <end position="144"/>
    </location>
</feature>
<evidence type="ECO:0000259" key="8">
    <source>
        <dbReference type="Pfam" id="PF01757"/>
    </source>
</evidence>
<evidence type="ECO:0000256" key="5">
    <source>
        <dbReference type="ARBA" id="ARBA00022989"/>
    </source>
</evidence>
<evidence type="ECO:0000313" key="9">
    <source>
        <dbReference type="EMBL" id="CRL16852.1"/>
    </source>
</evidence>
<sequence>MRIKWVDYGKGFTILLVIIGHVALGTLESAKFFGNDAFILHLILEMMYAIHIPVFFALSGFFFKPIKQINRIWIRGYKRLLSLGIPYVVFSIIMVGMKFVGGASVRNQDGLTGLLNIYKVPIDYLWFLYALFFVDLFVSVISYFVKSKIWLSFLLVLGFIFETTYPASLPVISYILLWSPFFYLGFLLRDFHVSKRLAIFSFIVYVIHLPIFCVLYPNKEFLWGYWRVISVVCVFMMFYFFEHWHEKDSLFIEWCGVGSIVLYLVHAPVISVTRILLFKIGINSLWLQLIVQFFFGFGLSLIVLWLSERIRLIDFIFRPVKYLLKPQPSR</sequence>
<dbReference type="PANTHER" id="PTHR40074">
    <property type="entry name" value="O-ACETYLTRANSFERASE WECH"/>
    <property type="match status" value="1"/>
</dbReference>
<feature type="transmembrane region" description="Helical" evidence="7">
    <location>
        <begin position="223"/>
        <end position="241"/>
    </location>
</feature>
<comment type="subcellular location">
    <subcellularLocation>
        <location evidence="1">Cell membrane</location>
        <topology evidence="1">Multi-pass membrane protein</topology>
    </subcellularLocation>
</comment>
<keyword evidence="5 7" id="KW-1133">Transmembrane helix</keyword>
<evidence type="ECO:0000256" key="4">
    <source>
        <dbReference type="ARBA" id="ARBA00022692"/>
    </source>
</evidence>
<protein>
    <submittedName>
        <fullName evidence="9">Acetyltransferase</fullName>
    </submittedName>
</protein>
<reference evidence="9" key="1">
    <citation type="journal article" date="2015" name="Front. Microbiol.">
        <title>The vaginal isolate Lactobacillus paracasei LPC-S01 (DSM 26760) is suitable for oral administration.</title>
        <authorList>
            <person name="Balzaretti S."/>
            <person name="Taverniti V."/>
            <person name="Rondini G."/>
            <person name="Marcolegio G."/>
            <person name="Minuzzo M."/>
            <person name="Remagni M.C."/>
            <person name="Fiore W."/>
            <person name="Arioli S."/>
            <person name="Guglielmetti S."/>
        </authorList>
    </citation>
    <scope>NUCLEOTIDE SEQUENCE</scope>
    <source>
        <strain evidence="9">LPC-S01</strain>
    </source>
</reference>
<feature type="transmembrane region" description="Helical" evidence="7">
    <location>
        <begin position="84"/>
        <end position="104"/>
    </location>
</feature>
<feature type="transmembrane region" description="Helical" evidence="7">
    <location>
        <begin position="12"/>
        <end position="33"/>
    </location>
</feature>
<keyword evidence="4 7" id="KW-0812">Transmembrane</keyword>
<proteinExistence type="inferred from homology"/>
<keyword evidence="3" id="KW-1003">Cell membrane</keyword>
<evidence type="ECO:0000256" key="3">
    <source>
        <dbReference type="ARBA" id="ARBA00022475"/>
    </source>
</evidence>
<dbReference type="GO" id="GO:0005886">
    <property type="term" value="C:plasma membrane"/>
    <property type="evidence" value="ECO:0007669"/>
    <property type="project" value="UniProtKB-SubCell"/>
</dbReference>
<comment type="similarity">
    <text evidence="2">Belongs to the acyltransferase 3 family.</text>
</comment>
<evidence type="ECO:0000256" key="7">
    <source>
        <dbReference type="SAM" id="Phobius"/>
    </source>
</evidence>
<dbReference type="AlphaFoldDB" id="A0A0M6W869"/>
<organism evidence="9">
    <name type="scientific">Lacticaseibacillus paracasei</name>
    <name type="common">Lactobacillus paracasei</name>
    <dbReference type="NCBI Taxonomy" id="1597"/>
    <lineage>
        <taxon>Bacteria</taxon>
        <taxon>Bacillati</taxon>
        <taxon>Bacillota</taxon>
        <taxon>Bacilli</taxon>
        <taxon>Lactobacillales</taxon>
        <taxon>Lactobacillaceae</taxon>
        <taxon>Lacticaseibacillus</taxon>
    </lineage>
</organism>
<feature type="domain" description="Acyltransferase 3" evidence="8">
    <location>
        <begin position="3"/>
        <end position="306"/>
    </location>
</feature>
<keyword evidence="6 7" id="KW-0472">Membrane</keyword>
<evidence type="ECO:0000256" key="6">
    <source>
        <dbReference type="ARBA" id="ARBA00023136"/>
    </source>
</evidence>
<dbReference type="InterPro" id="IPR002656">
    <property type="entry name" value="Acyl_transf_3_dom"/>
</dbReference>
<feature type="transmembrane region" description="Helical" evidence="7">
    <location>
        <begin position="250"/>
        <end position="273"/>
    </location>
</feature>
<feature type="transmembrane region" description="Helical" evidence="7">
    <location>
        <begin position="39"/>
        <end position="63"/>
    </location>
</feature>
<evidence type="ECO:0000256" key="1">
    <source>
        <dbReference type="ARBA" id="ARBA00004651"/>
    </source>
</evidence>
<feature type="transmembrane region" description="Helical" evidence="7">
    <location>
        <begin position="285"/>
        <end position="306"/>
    </location>
</feature>
<feature type="transmembrane region" description="Helical" evidence="7">
    <location>
        <begin position="149"/>
        <end position="165"/>
    </location>
</feature>
<name>A0A0M6W869_LACPA</name>
<dbReference type="RefSeq" id="WP_003591711.1">
    <property type="nucleotide sequence ID" value="NZ_AFYP01000034.1"/>
</dbReference>
<dbReference type="Pfam" id="PF01757">
    <property type="entry name" value="Acyl_transf_3"/>
    <property type="match status" value="1"/>
</dbReference>
<keyword evidence="9" id="KW-0808">Transferase</keyword>
<dbReference type="GO" id="GO:0016413">
    <property type="term" value="F:O-acetyltransferase activity"/>
    <property type="evidence" value="ECO:0007669"/>
    <property type="project" value="TreeGrafter"/>
</dbReference>
<dbReference type="EMBL" id="LN846900">
    <property type="protein sequence ID" value="CRL16852.1"/>
    <property type="molecule type" value="Genomic_DNA"/>
</dbReference>
<dbReference type="PANTHER" id="PTHR40074:SF2">
    <property type="entry name" value="O-ACETYLTRANSFERASE WECH"/>
    <property type="match status" value="1"/>
</dbReference>
<evidence type="ECO:0000256" key="2">
    <source>
        <dbReference type="ARBA" id="ARBA00007400"/>
    </source>
</evidence>
<feature type="transmembrane region" description="Helical" evidence="7">
    <location>
        <begin position="197"/>
        <end position="217"/>
    </location>
</feature>